<dbReference type="GO" id="GO:0003677">
    <property type="term" value="F:DNA binding"/>
    <property type="evidence" value="ECO:0007669"/>
    <property type="project" value="InterPro"/>
</dbReference>
<protein>
    <recommendedName>
        <fullName evidence="3">Antitoxin HicB</fullName>
    </recommendedName>
</protein>
<organism evidence="1 2">
    <name type="scientific">Thioalbus denitrificans</name>
    <dbReference type="NCBI Taxonomy" id="547122"/>
    <lineage>
        <taxon>Bacteria</taxon>
        <taxon>Pseudomonadati</taxon>
        <taxon>Pseudomonadota</taxon>
        <taxon>Gammaproteobacteria</taxon>
        <taxon>Chromatiales</taxon>
        <taxon>Ectothiorhodospiraceae</taxon>
        <taxon>Thioalbus</taxon>
    </lineage>
</organism>
<dbReference type="InterPro" id="IPR010982">
    <property type="entry name" value="Lambda_DNA-bd_dom_sf"/>
</dbReference>
<evidence type="ECO:0000313" key="2">
    <source>
        <dbReference type="Proteomes" id="UP000252707"/>
    </source>
</evidence>
<dbReference type="EMBL" id="QPJY01000002">
    <property type="protein sequence ID" value="RCX32238.1"/>
    <property type="molecule type" value="Genomic_DNA"/>
</dbReference>
<proteinExistence type="predicted"/>
<evidence type="ECO:0000313" key="1">
    <source>
        <dbReference type="EMBL" id="RCX32238.1"/>
    </source>
</evidence>
<dbReference type="AlphaFoldDB" id="A0A369CG71"/>
<evidence type="ECO:0008006" key="3">
    <source>
        <dbReference type="Google" id="ProtNLM"/>
    </source>
</evidence>
<dbReference type="Proteomes" id="UP000252707">
    <property type="component" value="Unassembled WGS sequence"/>
</dbReference>
<dbReference type="SUPFAM" id="SSF47413">
    <property type="entry name" value="lambda repressor-like DNA-binding domains"/>
    <property type="match status" value="1"/>
</dbReference>
<reference evidence="1 2" key="1">
    <citation type="submission" date="2018-07" db="EMBL/GenBank/DDBJ databases">
        <title>Genomic Encyclopedia of Type Strains, Phase IV (KMG-IV): sequencing the most valuable type-strain genomes for metagenomic binning, comparative biology and taxonomic classification.</title>
        <authorList>
            <person name="Goeker M."/>
        </authorList>
    </citation>
    <scope>NUCLEOTIDE SEQUENCE [LARGE SCALE GENOMIC DNA]</scope>
    <source>
        <strain evidence="1 2">DSM 26407</strain>
    </source>
</reference>
<gene>
    <name evidence="1" type="ORF">DFQ59_102600</name>
</gene>
<sequence>MGEAFAARIDDGLDFPSPSGSQEGEYLVAPATEMVAKAALYVAIREAKVSKVELARRLGVDEKVVRRLLDPHYHSKLPRLAEAVQALGRRLRIELAA</sequence>
<dbReference type="Gene3D" id="1.10.260.40">
    <property type="entry name" value="lambda repressor-like DNA-binding domains"/>
    <property type="match status" value="1"/>
</dbReference>
<name>A0A369CG71_9GAMM</name>
<keyword evidence="2" id="KW-1185">Reference proteome</keyword>
<accession>A0A369CG71</accession>
<comment type="caution">
    <text evidence="1">The sequence shown here is derived from an EMBL/GenBank/DDBJ whole genome shotgun (WGS) entry which is preliminary data.</text>
</comment>